<accession>X1E9J5</accession>
<proteinExistence type="predicted"/>
<name>X1E9J5_9ZZZZ</name>
<dbReference type="EMBL" id="BART01020771">
    <property type="protein sequence ID" value="GAH05333.1"/>
    <property type="molecule type" value="Genomic_DNA"/>
</dbReference>
<protein>
    <submittedName>
        <fullName evidence="1">Uncharacterized protein</fullName>
    </submittedName>
</protein>
<reference evidence="1" key="1">
    <citation type="journal article" date="2014" name="Front. Microbiol.">
        <title>High frequency of phylogenetically diverse reductive dehalogenase-homologous genes in deep subseafloor sedimentary metagenomes.</title>
        <authorList>
            <person name="Kawai M."/>
            <person name="Futagami T."/>
            <person name="Toyoda A."/>
            <person name="Takaki Y."/>
            <person name="Nishi S."/>
            <person name="Hori S."/>
            <person name="Arai W."/>
            <person name="Tsubouchi T."/>
            <person name="Morono Y."/>
            <person name="Uchiyama I."/>
            <person name="Ito T."/>
            <person name="Fujiyama A."/>
            <person name="Inagaki F."/>
            <person name="Takami H."/>
        </authorList>
    </citation>
    <scope>NUCLEOTIDE SEQUENCE</scope>
    <source>
        <strain evidence="1">Expedition CK06-06</strain>
    </source>
</reference>
<sequence length="90" mass="10510">MTWYLPCRESEQVDYDTIANSLIDEGYLDTRGLLSGDYLERFVCQYLDKYPLIAQYSNKSFNLEYLVKQIAKGKAGYCECAQSIHADYWL</sequence>
<comment type="caution">
    <text evidence="1">The sequence shown here is derived from an EMBL/GenBank/DDBJ whole genome shotgun (WGS) entry which is preliminary data.</text>
</comment>
<gene>
    <name evidence="1" type="ORF">S01H4_38509</name>
</gene>
<organism evidence="1">
    <name type="scientific">marine sediment metagenome</name>
    <dbReference type="NCBI Taxonomy" id="412755"/>
    <lineage>
        <taxon>unclassified sequences</taxon>
        <taxon>metagenomes</taxon>
        <taxon>ecological metagenomes</taxon>
    </lineage>
</organism>
<evidence type="ECO:0000313" key="1">
    <source>
        <dbReference type="EMBL" id="GAH05333.1"/>
    </source>
</evidence>
<dbReference type="AlphaFoldDB" id="X1E9J5"/>